<dbReference type="PANTHER" id="PTHR11081:SF32">
    <property type="entry name" value="POST-TRANSCRIPTIONAL REGULATOR MKT1"/>
    <property type="match status" value="1"/>
</dbReference>
<dbReference type="CDD" id="cd09858">
    <property type="entry name" value="PIN_MKT1"/>
    <property type="match status" value="1"/>
</dbReference>
<proteinExistence type="inferred from homology"/>
<name>A0A436ZPD5_ARTFL</name>
<dbReference type="InterPro" id="IPR029060">
    <property type="entry name" value="PIN-like_dom_sf"/>
</dbReference>
<dbReference type="SUPFAM" id="SSF88723">
    <property type="entry name" value="PIN domain-like"/>
    <property type="match status" value="1"/>
</dbReference>
<dbReference type="InterPro" id="IPR037314">
    <property type="entry name" value="MKT1_H3TH"/>
</dbReference>
<dbReference type="PANTHER" id="PTHR11081">
    <property type="entry name" value="FLAP ENDONUCLEASE FAMILY MEMBER"/>
    <property type="match status" value="1"/>
</dbReference>
<dbReference type="Gene3D" id="1.10.150.20">
    <property type="entry name" value="5' to 3' exonuclease, C-terminal subdomain"/>
    <property type="match status" value="1"/>
</dbReference>
<evidence type="ECO:0008006" key="7">
    <source>
        <dbReference type="Google" id="ProtNLM"/>
    </source>
</evidence>
<protein>
    <recommendedName>
        <fullName evidence="7">XPG N-terminal domain-containing protein</fullName>
    </recommendedName>
</protein>
<dbReference type="Proteomes" id="UP000283090">
    <property type="component" value="Unassembled WGS sequence"/>
</dbReference>
<dbReference type="InterPro" id="IPR006084">
    <property type="entry name" value="XPG/Rad2"/>
</dbReference>
<keyword evidence="6" id="KW-1185">Reference proteome</keyword>
<sequence length="735" mass="82027">MPAPGPPRTVTPLSIGGSIRNFDAWSSNRLQTLPISVLKDAVVGIDAGNYLKKIIDGPGTKEPLVPALGGFPFSLRNKIEDDLSQWHQASIKPLFVFSGIQFLRTDKASSTSEVAAKNRSVAWQLYDIGHATQAVEAFGDSGSLQPVEVYRFLRQILVENNVEFQVAPYAAWAQLVYLERHPKQFIDAIFGPAEVFFYDVDKVITGFSFPRNSFSCLNKKAIMQDLGGLNHEQFIDACILSGFDFCPTLPILEKQNSSLFKTCLDFLKTCRSATGIVNQYSESPAIKDSGYLDKYRRARLAIKHQPILTDEGYIEPMSIDDAPGDMHEFMGNRLPEEVYFYLSRGVIGSSVLDMIVSGELHELPPLDAGENESYRVFLEGLQTVRAQSLALLSQPLQHWWNSRKISVIYWYDKPNPRPVIYKDLSAGLYESTSSWNVKESVFATALAANPGNSLLGFAITGLADKDLAAKTHTPKSNENLLKTTNEVVLNVFWRTLRLREFIDKDHLLTPWGKVLSTALGTLDHNDELEEACYLGIELLKAKMLRADPNTLNQYSGRDADRRYCSLISRVASLGKLRHNSIGYTGPLSRTLLTYNSIIRLMSKNLENLMQMVLTSLLMNGDADRSDRSDWKQIGLAIPFVEDINAGLGIAVKTYLDELTNTEDPTSYETRLKIQKEQLIPQMFVQSVDVMADVGKAFRLWDAIMSGIKAAPEGLIPDASKFAEADAWLKARRPVS</sequence>
<dbReference type="Gene3D" id="3.40.50.1010">
    <property type="entry name" value="5'-nuclease"/>
    <property type="match status" value="1"/>
</dbReference>
<evidence type="ECO:0000313" key="5">
    <source>
        <dbReference type="EMBL" id="RVD80716.1"/>
    </source>
</evidence>
<dbReference type="RefSeq" id="XP_067486260.1">
    <property type="nucleotide sequence ID" value="XM_067638366.1"/>
</dbReference>
<evidence type="ECO:0000259" key="3">
    <source>
        <dbReference type="Pfam" id="PF12246"/>
    </source>
</evidence>
<dbReference type="EMBL" id="SAEB01000012">
    <property type="protein sequence ID" value="RVD80716.1"/>
    <property type="molecule type" value="Genomic_DNA"/>
</dbReference>
<gene>
    <name evidence="5" type="ORF">DFL_008610</name>
</gene>
<dbReference type="Pfam" id="PF12247">
    <property type="entry name" value="MKT1_N"/>
    <property type="match status" value="1"/>
</dbReference>
<dbReference type="AlphaFoldDB" id="A0A436ZPD5"/>
<comment type="similarity">
    <text evidence="2">Belongs to the XPG/RAD2 endonuclease family.</text>
</comment>
<comment type="caution">
    <text evidence="5">The sequence shown here is derived from an EMBL/GenBank/DDBJ whole genome shotgun (WGS) entry which is preliminary data.</text>
</comment>
<organism evidence="5 6">
    <name type="scientific">Arthrobotrys flagrans</name>
    <name type="common">Nematode-trapping fungus</name>
    <name type="synonym">Trichothecium flagrans</name>
    <dbReference type="NCBI Taxonomy" id="97331"/>
    <lineage>
        <taxon>Eukaryota</taxon>
        <taxon>Fungi</taxon>
        <taxon>Dikarya</taxon>
        <taxon>Ascomycota</taxon>
        <taxon>Pezizomycotina</taxon>
        <taxon>Orbiliomycetes</taxon>
        <taxon>Orbiliales</taxon>
        <taxon>Orbiliaceae</taxon>
        <taxon>Arthrobotrys</taxon>
    </lineage>
</organism>
<evidence type="ECO:0000313" key="6">
    <source>
        <dbReference type="Proteomes" id="UP000283090"/>
    </source>
</evidence>
<dbReference type="GO" id="GO:0003730">
    <property type="term" value="F:mRNA 3'-UTR binding"/>
    <property type="evidence" value="ECO:0007669"/>
    <property type="project" value="TreeGrafter"/>
</dbReference>
<evidence type="ECO:0000256" key="2">
    <source>
        <dbReference type="ARBA" id="ARBA00024023"/>
    </source>
</evidence>
<feature type="domain" description="Post-transcriptional regulator MKT1 C-terminal" evidence="3">
    <location>
        <begin position="494"/>
        <end position="729"/>
    </location>
</feature>
<dbReference type="InterPro" id="IPR022040">
    <property type="entry name" value="MKT1_N"/>
</dbReference>
<dbReference type="CDD" id="cd09902">
    <property type="entry name" value="H3TH_MKT1"/>
    <property type="match status" value="1"/>
</dbReference>
<keyword evidence="1" id="KW-0810">Translation regulation</keyword>
<reference evidence="5 6" key="1">
    <citation type="submission" date="2019-01" db="EMBL/GenBank/DDBJ databases">
        <title>Intercellular communication is required for trap formation in the nematode-trapping fungus Duddingtonia flagrans.</title>
        <authorList>
            <person name="Youssar L."/>
            <person name="Wernet V."/>
            <person name="Hensel N."/>
            <person name="Hildebrandt H.-G."/>
            <person name="Fischer R."/>
        </authorList>
    </citation>
    <scope>NUCLEOTIDE SEQUENCE [LARGE SCALE GENOMIC DNA]</scope>
    <source>
        <strain evidence="5 6">CBS H-5679</strain>
    </source>
</reference>
<dbReference type="STRING" id="97331.A0A436ZPD5"/>
<accession>A0A436ZPD5</accession>
<dbReference type="Pfam" id="PF12246">
    <property type="entry name" value="MKT1_C"/>
    <property type="match status" value="1"/>
</dbReference>
<dbReference type="OrthoDB" id="17262at2759"/>
<dbReference type="GO" id="GO:0006417">
    <property type="term" value="P:regulation of translation"/>
    <property type="evidence" value="ECO:0007669"/>
    <property type="project" value="UniProtKB-KW"/>
</dbReference>
<feature type="domain" description="Post-transcriptional regulator MKT1 N-terminal" evidence="4">
    <location>
        <begin position="323"/>
        <end position="411"/>
    </location>
</feature>
<dbReference type="VEuPathDB" id="FungiDB:DFL_008610"/>
<dbReference type="InterPro" id="IPR022039">
    <property type="entry name" value="MKT1_C"/>
</dbReference>
<evidence type="ECO:0000256" key="1">
    <source>
        <dbReference type="ARBA" id="ARBA00022845"/>
    </source>
</evidence>
<dbReference type="GeneID" id="93590921"/>
<evidence type="ECO:0000259" key="4">
    <source>
        <dbReference type="Pfam" id="PF12247"/>
    </source>
</evidence>